<dbReference type="AlphaFoldDB" id="A7VXR1"/>
<sequence length="98" mass="11270">MHNKKTINKNFWIPMIICSLTIIICIIGKRISIVLGLSIILALILPICMSFRRKYINWGLTFVKGIGLGIIYCMVLYVVLKISNYNEVLKAIILWPME</sequence>
<evidence type="ECO:0000313" key="5">
    <source>
        <dbReference type="Proteomes" id="UP000220611"/>
    </source>
</evidence>
<gene>
    <name evidence="3" type="ORF">CH238_10800</name>
    <name evidence="2" type="ORF">CLOLEP_03386</name>
</gene>
<keyword evidence="5" id="KW-1185">Reference proteome</keyword>
<proteinExistence type="predicted"/>
<keyword evidence="1" id="KW-0812">Transmembrane</keyword>
<protein>
    <submittedName>
        <fullName evidence="2">Uncharacterized protein</fullName>
    </submittedName>
</protein>
<evidence type="ECO:0000256" key="1">
    <source>
        <dbReference type="SAM" id="Phobius"/>
    </source>
</evidence>
<name>A7VXR1_9FIRM</name>
<comment type="caution">
    <text evidence="2">The sequence shown here is derived from an EMBL/GenBank/DDBJ whole genome shotgun (WGS) entry which is preliminary data.</text>
</comment>
<reference evidence="3 5" key="3">
    <citation type="submission" date="2017-07" db="EMBL/GenBank/DDBJ databases">
        <title>Prevalence of linear plasmids in Cutibacterium (Propionibacterium) acnes isolates obtained from prostatic tissue.</title>
        <authorList>
            <person name="Davidsson S."/>
            <person name="Carlsson J."/>
            <person name="Molling P."/>
            <person name="Andren O."/>
            <person name="Andersson S.-O."/>
            <person name="Brzuszkiewicz E."/>
            <person name="Poehlein A."/>
            <person name="Al-Zeer M."/>
            <person name="Brinkmann V."/>
            <person name="Scavenius C."/>
            <person name="Nazipi S."/>
            <person name="Soderquist B."/>
            <person name="Bruggemann H."/>
        </authorList>
    </citation>
    <scope>NUCLEOTIDE SEQUENCE [LARGE SCALE GENOMIC DNA]</scope>
    <source>
        <strain evidence="3 5">DSM 753</strain>
    </source>
</reference>
<dbReference type="HOGENOM" id="CLU_2328795_0_0_9"/>
<dbReference type="Proteomes" id="UP000003490">
    <property type="component" value="Unassembled WGS sequence"/>
</dbReference>
<reference evidence="2 4" key="2">
    <citation type="submission" date="2007-08" db="EMBL/GenBank/DDBJ databases">
        <authorList>
            <person name="Fulton L."/>
            <person name="Clifton S."/>
            <person name="Fulton B."/>
            <person name="Xu J."/>
            <person name="Minx P."/>
            <person name="Pepin K.H."/>
            <person name="Johnson M."/>
            <person name="Thiruvilangam P."/>
            <person name="Bhonagiri V."/>
            <person name="Nash W.E."/>
            <person name="Wang C."/>
            <person name="Mardis E.R."/>
            <person name="Wilson R.K."/>
        </authorList>
    </citation>
    <scope>NUCLEOTIDE SEQUENCE [LARGE SCALE GENOMIC DNA]</scope>
    <source>
        <strain evidence="2 4">DSM 753</strain>
    </source>
</reference>
<keyword evidence="1" id="KW-0472">Membrane</keyword>
<accession>A7VXR1</accession>
<evidence type="ECO:0000313" key="2">
    <source>
        <dbReference type="EMBL" id="EDO59339.1"/>
    </source>
</evidence>
<dbReference type="EMBL" id="NOXF01000008">
    <property type="protein sequence ID" value="PEQ24108.1"/>
    <property type="molecule type" value="Genomic_DNA"/>
</dbReference>
<dbReference type="EMBL" id="ABCB02000021">
    <property type="protein sequence ID" value="EDO59339.1"/>
    <property type="molecule type" value="Genomic_DNA"/>
</dbReference>
<feature type="transmembrane region" description="Helical" evidence="1">
    <location>
        <begin position="58"/>
        <end position="80"/>
    </location>
</feature>
<reference evidence="2 4" key="1">
    <citation type="submission" date="2007-08" db="EMBL/GenBank/DDBJ databases">
        <title>Draft genome sequence of Clostridium leptum (DSM 753).</title>
        <authorList>
            <person name="Sudarsanam P."/>
            <person name="Ley R."/>
            <person name="Guruge J."/>
            <person name="Turnbaugh P.J."/>
            <person name="Mahowald M."/>
            <person name="Liep D."/>
            <person name="Gordon J."/>
        </authorList>
    </citation>
    <scope>NUCLEOTIDE SEQUENCE [LARGE SCALE GENOMIC DNA]</scope>
    <source>
        <strain evidence="2 4">DSM 753</strain>
    </source>
</reference>
<dbReference type="Proteomes" id="UP000220611">
    <property type="component" value="Unassembled WGS sequence"/>
</dbReference>
<organism evidence="2 4">
    <name type="scientific">[Clostridium] leptum DSM 753</name>
    <dbReference type="NCBI Taxonomy" id="428125"/>
    <lineage>
        <taxon>Bacteria</taxon>
        <taxon>Bacillati</taxon>
        <taxon>Bacillota</taxon>
        <taxon>Clostridia</taxon>
        <taxon>Eubacteriales</taxon>
        <taxon>Oscillospiraceae</taxon>
        <taxon>Oscillospiraceae incertae sedis</taxon>
    </lineage>
</organism>
<feature type="transmembrane region" description="Helical" evidence="1">
    <location>
        <begin position="12"/>
        <end position="28"/>
    </location>
</feature>
<evidence type="ECO:0000313" key="3">
    <source>
        <dbReference type="EMBL" id="PEQ24108.1"/>
    </source>
</evidence>
<feature type="transmembrane region" description="Helical" evidence="1">
    <location>
        <begin position="33"/>
        <end position="52"/>
    </location>
</feature>
<keyword evidence="1" id="KW-1133">Transmembrane helix</keyword>
<evidence type="ECO:0000313" key="4">
    <source>
        <dbReference type="Proteomes" id="UP000003490"/>
    </source>
</evidence>